<dbReference type="Proteomes" id="UP000325563">
    <property type="component" value="Chromosome"/>
</dbReference>
<gene>
    <name evidence="2" type="ORF">CP980_02190</name>
</gene>
<keyword evidence="2" id="KW-0378">Hydrolase</keyword>
<evidence type="ECO:0000313" key="2">
    <source>
        <dbReference type="EMBL" id="QEV44037.1"/>
    </source>
</evidence>
<feature type="region of interest" description="Disordered" evidence="1">
    <location>
        <begin position="221"/>
        <end position="247"/>
    </location>
</feature>
<dbReference type="GO" id="GO:0016787">
    <property type="term" value="F:hydrolase activity"/>
    <property type="evidence" value="ECO:0007669"/>
    <property type="project" value="UniProtKB-KW"/>
</dbReference>
<dbReference type="KEGG" id="svn:CP980_02190"/>
<reference evidence="2 3" key="1">
    <citation type="submission" date="2017-09" db="EMBL/GenBank/DDBJ databases">
        <authorList>
            <person name="Lee N."/>
            <person name="Cho B.-K."/>
        </authorList>
    </citation>
    <scope>NUCLEOTIDE SEQUENCE [LARGE SCALE GENOMIC DNA]</scope>
    <source>
        <strain evidence="2 3">ATCC 27476</strain>
    </source>
</reference>
<name>A0A5J6IYJ4_STRVI</name>
<dbReference type="Gene3D" id="3.40.50.1820">
    <property type="entry name" value="alpha/beta hydrolase"/>
    <property type="match status" value="1"/>
</dbReference>
<organism evidence="2 3">
    <name type="scientific">Streptomyces vinaceus</name>
    <dbReference type="NCBI Taxonomy" id="1960"/>
    <lineage>
        <taxon>Bacteria</taxon>
        <taxon>Bacillati</taxon>
        <taxon>Actinomycetota</taxon>
        <taxon>Actinomycetes</taxon>
        <taxon>Kitasatosporales</taxon>
        <taxon>Streptomycetaceae</taxon>
        <taxon>Streptomyces</taxon>
    </lineage>
</organism>
<accession>A0A5J6IYJ4</accession>
<dbReference type="SUPFAM" id="SSF53474">
    <property type="entry name" value="alpha/beta-Hydrolases"/>
    <property type="match status" value="1"/>
</dbReference>
<dbReference type="EMBL" id="CP023692">
    <property type="protein sequence ID" value="QEV44037.1"/>
    <property type="molecule type" value="Genomic_DNA"/>
</dbReference>
<evidence type="ECO:0000313" key="3">
    <source>
        <dbReference type="Proteomes" id="UP000325563"/>
    </source>
</evidence>
<dbReference type="AlphaFoldDB" id="A0A5J6IYJ4"/>
<evidence type="ECO:0000256" key="1">
    <source>
        <dbReference type="SAM" id="MobiDB-lite"/>
    </source>
</evidence>
<protein>
    <submittedName>
        <fullName evidence="2">Alpha/beta fold hydrolase</fullName>
    </submittedName>
</protein>
<dbReference type="InterPro" id="IPR029058">
    <property type="entry name" value="AB_hydrolase_fold"/>
</dbReference>
<proteinExistence type="predicted"/>
<keyword evidence="3" id="KW-1185">Reference proteome</keyword>
<sequence length="247" mass="26119">MGRPLVRAPAGALVLHRVPREPVAAVLLLHGGRAEGLGAPPRPNLPGLRMRPFARAVAGSRAARDVVVAEVRYEHRGWNGHRADPVHDVWQALRELCCVAGPLPVVLVGHSMGGRAALRAAADPLVRAVVGLAPWCPPGEPVLHLGDTAVVLLHDEADRVTDAQGSWDYVRRARARGARAAGIAMPTGGHAMVRGAPAWHRIARDTALGLLELAPLPDTLFTDPVPTPPGPAARGRQPVSGPGRPWR</sequence>